<name>A0ABP7KWC5_9ACTN</name>
<evidence type="ECO:0000313" key="1">
    <source>
        <dbReference type="EMBL" id="GAA3889002.1"/>
    </source>
</evidence>
<evidence type="ECO:0008006" key="3">
    <source>
        <dbReference type="Google" id="ProtNLM"/>
    </source>
</evidence>
<evidence type="ECO:0000313" key="2">
    <source>
        <dbReference type="Proteomes" id="UP001501563"/>
    </source>
</evidence>
<sequence>MILVGRVSGVLAELVSDDLWKRVTPLLSPAPEPNGAVAIRGGCVLPPEWHSPV</sequence>
<protein>
    <recommendedName>
        <fullName evidence="3">Transposase</fullName>
    </recommendedName>
</protein>
<gene>
    <name evidence="1" type="ORF">GCM10022207_65600</name>
</gene>
<dbReference type="Proteomes" id="UP001501563">
    <property type="component" value="Unassembled WGS sequence"/>
</dbReference>
<keyword evidence="2" id="KW-1185">Reference proteome</keyword>
<comment type="caution">
    <text evidence="1">The sequence shown here is derived from an EMBL/GenBank/DDBJ whole genome shotgun (WGS) entry which is preliminary data.</text>
</comment>
<dbReference type="EMBL" id="BAAAZA010000025">
    <property type="protein sequence ID" value="GAA3889002.1"/>
    <property type="molecule type" value="Genomic_DNA"/>
</dbReference>
<reference evidence="2" key="1">
    <citation type="journal article" date="2019" name="Int. J. Syst. Evol. Microbiol.">
        <title>The Global Catalogue of Microorganisms (GCM) 10K type strain sequencing project: providing services to taxonomists for standard genome sequencing and annotation.</title>
        <authorList>
            <consortium name="The Broad Institute Genomics Platform"/>
            <consortium name="The Broad Institute Genome Sequencing Center for Infectious Disease"/>
            <person name="Wu L."/>
            <person name="Ma J."/>
        </authorList>
    </citation>
    <scope>NUCLEOTIDE SEQUENCE [LARGE SCALE GENOMIC DNA]</scope>
    <source>
        <strain evidence="2">JCM 16578</strain>
    </source>
</reference>
<proteinExistence type="predicted"/>
<accession>A0ABP7KWC5</accession>
<organism evidence="1 2">
    <name type="scientific">Streptomyces lannensis</name>
    <dbReference type="NCBI Taxonomy" id="766498"/>
    <lineage>
        <taxon>Bacteria</taxon>
        <taxon>Bacillati</taxon>
        <taxon>Actinomycetota</taxon>
        <taxon>Actinomycetes</taxon>
        <taxon>Kitasatosporales</taxon>
        <taxon>Streptomycetaceae</taxon>
        <taxon>Streptomyces</taxon>
    </lineage>
</organism>